<dbReference type="AlphaFoldDB" id="A0AAV2B8D5"/>
<dbReference type="EMBL" id="CAXIEN010000305">
    <property type="protein sequence ID" value="CAL1292417.1"/>
    <property type="molecule type" value="Genomic_DNA"/>
</dbReference>
<dbReference type="GO" id="GO:0070988">
    <property type="term" value="P:demethylation"/>
    <property type="evidence" value="ECO:0007669"/>
    <property type="project" value="InterPro"/>
</dbReference>
<protein>
    <submittedName>
        <fullName evidence="2">Uncharacterized protein</fullName>
    </submittedName>
</protein>
<name>A0AAV2B8D5_9ARAC</name>
<accession>A0AAV2B8D5</accession>
<comment type="caution">
    <text evidence="2">The sequence shown here is derived from an EMBL/GenBank/DDBJ whole genome shotgun (WGS) entry which is preliminary data.</text>
</comment>
<dbReference type="SUPFAM" id="SSF51197">
    <property type="entry name" value="Clavaminate synthase-like"/>
    <property type="match status" value="1"/>
</dbReference>
<dbReference type="Gene3D" id="2.60.120.590">
    <property type="entry name" value="Alpha-ketoglutarate-dependent dioxygenase AlkB-like"/>
    <property type="match status" value="1"/>
</dbReference>
<dbReference type="GO" id="GO:0016491">
    <property type="term" value="F:oxidoreductase activity"/>
    <property type="evidence" value="ECO:0007669"/>
    <property type="project" value="TreeGrafter"/>
</dbReference>
<keyword evidence="3" id="KW-1185">Reference proteome</keyword>
<evidence type="ECO:0000313" key="2">
    <source>
        <dbReference type="EMBL" id="CAL1292417.1"/>
    </source>
</evidence>
<sequence length="342" mass="39185">MDPDRKCGCKGIRTCLLCEKDRSIKTMGEYMEADQYNYCHYCNLCWPVTTSNGKFRSPFYLGRLKLIPDFISIEEEKSLIAGIDQIPWMLSQSGRKKQDFGPKVNFKKKKAKIGDFKGLPYFTKNIVERLQQCKDLSDFKPVELCHLDYSPDRGSAIDPHLDDFWIWGERLVTINLASSTVLTLSPANLEKCKCTVECRKVFLDQNISKDSIKQNGELTCKHNLPTFDSCLHLDSNQSVDVTSKVIDSQDLINGMCSVYRRNSNERPVEIQVELPPRSLFILAGCSRYNWFHGIKRQAITSRRLAMTFRELAEDFLDGGNEKKLGNELLELGRTFYNALTIS</sequence>
<dbReference type="InterPro" id="IPR032857">
    <property type="entry name" value="ALKBH4"/>
</dbReference>
<dbReference type="PANTHER" id="PTHR12463:SF0">
    <property type="entry name" value="ALPHA-KETOGLUTARATE-DEPENDENT DIOXYGENASE ALKB HOMOLOG 4"/>
    <property type="match status" value="1"/>
</dbReference>
<gene>
    <name evidence="2" type="ORF">LARSCL_LOCUS17644</name>
</gene>
<reference evidence="2 3" key="1">
    <citation type="submission" date="2024-04" db="EMBL/GenBank/DDBJ databases">
        <authorList>
            <person name="Rising A."/>
            <person name="Reimegard J."/>
            <person name="Sonavane S."/>
            <person name="Akerstrom W."/>
            <person name="Nylinder S."/>
            <person name="Hedman E."/>
            <person name="Kallberg Y."/>
        </authorList>
    </citation>
    <scope>NUCLEOTIDE SEQUENCE [LARGE SCALE GENOMIC DNA]</scope>
</reference>
<dbReference type="PANTHER" id="PTHR12463">
    <property type="entry name" value="OXYGENASE-RELATED"/>
    <property type="match status" value="1"/>
</dbReference>
<organism evidence="2 3">
    <name type="scientific">Larinioides sclopetarius</name>
    <dbReference type="NCBI Taxonomy" id="280406"/>
    <lineage>
        <taxon>Eukaryota</taxon>
        <taxon>Metazoa</taxon>
        <taxon>Ecdysozoa</taxon>
        <taxon>Arthropoda</taxon>
        <taxon>Chelicerata</taxon>
        <taxon>Arachnida</taxon>
        <taxon>Araneae</taxon>
        <taxon>Araneomorphae</taxon>
        <taxon>Entelegynae</taxon>
        <taxon>Araneoidea</taxon>
        <taxon>Araneidae</taxon>
        <taxon>Larinioides</taxon>
    </lineage>
</organism>
<comment type="cofactor">
    <cofactor evidence="1">
        <name>Fe(2+)</name>
        <dbReference type="ChEBI" id="CHEBI:29033"/>
    </cofactor>
</comment>
<proteinExistence type="predicted"/>
<evidence type="ECO:0000256" key="1">
    <source>
        <dbReference type="ARBA" id="ARBA00001954"/>
    </source>
</evidence>
<dbReference type="InterPro" id="IPR037151">
    <property type="entry name" value="AlkB-like_sf"/>
</dbReference>
<dbReference type="Proteomes" id="UP001497382">
    <property type="component" value="Unassembled WGS sequence"/>
</dbReference>
<evidence type="ECO:0000313" key="3">
    <source>
        <dbReference type="Proteomes" id="UP001497382"/>
    </source>
</evidence>
<dbReference type="GO" id="GO:0032451">
    <property type="term" value="F:demethylase activity"/>
    <property type="evidence" value="ECO:0007669"/>
    <property type="project" value="TreeGrafter"/>
</dbReference>